<gene>
    <name evidence="7" type="ORF">CXQ85_003784</name>
</gene>
<evidence type="ECO:0000256" key="3">
    <source>
        <dbReference type="ARBA" id="ARBA00022737"/>
    </source>
</evidence>
<dbReference type="VEuPathDB" id="FungiDB:CXQ85_003784"/>
<dbReference type="PROSITE" id="PS51450">
    <property type="entry name" value="LRR"/>
    <property type="match status" value="1"/>
</dbReference>
<evidence type="ECO:0000256" key="1">
    <source>
        <dbReference type="ARBA" id="ARBA00004123"/>
    </source>
</evidence>
<dbReference type="GO" id="GO:0071004">
    <property type="term" value="C:U2-type prespliceosome"/>
    <property type="evidence" value="ECO:0007669"/>
    <property type="project" value="EnsemblFungi"/>
</dbReference>
<evidence type="ECO:0000256" key="6">
    <source>
        <dbReference type="ARBA" id="ARBA00024238"/>
    </source>
</evidence>
<dbReference type="GO" id="GO:0000974">
    <property type="term" value="C:Prp19 complex"/>
    <property type="evidence" value="ECO:0007669"/>
    <property type="project" value="EnsemblFungi"/>
</dbReference>
<dbReference type="PANTHER" id="PTHR10552">
    <property type="entry name" value="U2 SMALL NUCLEAR RIBONUCLEOPROTEIN A"/>
    <property type="match status" value="1"/>
</dbReference>
<dbReference type="EMBL" id="PKFO01000011">
    <property type="protein sequence ID" value="PVH23494.1"/>
    <property type="molecule type" value="Genomic_DNA"/>
</dbReference>
<keyword evidence="8" id="KW-1185">Reference proteome</keyword>
<organism evidence="7 8">
    <name type="scientific">Candidozyma haemuli</name>
    <dbReference type="NCBI Taxonomy" id="45357"/>
    <lineage>
        <taxon>Eukaryota</taxon>
        <taxon>Fungi</taxon>
        <taxon>Dikarya</taxon>
        <taxon>Ascomycota</taxon>
        <taxon>Saccharomycotina</taxon>
        <taxon>Pichiomycetes</taxon>
        <taxon>Metschnikowiaceae</taxon>
        <taxon>Candidozyma</taxon>
    </lineage>
</organism>
<dbReference type="GO" id="GO:0005686">
    <property type="term" value="C:U2 snRNP"/>
    <property type="evidence" value="ECO:0007669"/>
    <property type="project" value="EnsemblFungi"/>
</dbReference>
<dbReference type="Gene3D" id="3.80.10.10">
    <property type="entry name" value="Ribonuclease Inhibitor"/>
    <property type="match status" value="1"/>
</dbReference>
<dbReference type="Proteomes" id="UP000244309">
    <property type="component" value="Unassembled WGS sequence"/>
</dbReference>
<dbReference type="OrthoDB" id="433501at2759"/>
<dbReference type="GO" id="GO:0000398">
    <property type="term" value="P:mRNA splicing, via spliceosome"/>
    <property type="evidence" value="ECO:0007669"/>
    <property type="project" value="EnsemblFungi"/>
</dbReference>
<comment type="caution">
    <text evidence="7">The sequence shown here is derived from an EMBL/GenBank/DDBJ whole genome shotgun (WGS) entry which is preliminary data.</text>
</comment>
<dbReference type="InterPro" id="IPR001611">
    <property type="entry name" value="Leu-rich_rpt"/>
</dbReference>
<protein>
    <recommendedName>
        <fullName evidence="6">U2 small nuclear ribonucleoprotein A'</fullName>
    </recommendedName>
</protein>
<keyword evidence="4" id="KW-0539">Nucleus</keyword>
<dbReference type="GO" id="GO:0030620">
    <property type="term" value="F:U2 snRNA binding"/>
    <property type="evidence" value="ECO:0007669"/>
    <property type="project" value="InterPro"/>
</dbReference>
<dbReference type="GeneID" id="37009114"/>
<dbReference type="PANTHER" id="PTHR10552:SF6">
    <property type="entry name" value="U2 SMALL NUCLEAR RIBONUCLEOPROTEIN A"/>
    <property type="match status" value="1"/>
</dbReference>
<accession>A0A2V1B0E9</accession>
<keyword evidence="2" id="KW-0433">Leucine-rich repeat</keyword>
<keyword evidence="3" id="KW-0677">Repeat</keyword>
<dbReference type="RefSeq" id="XP_025344434.1">
    <property type="nucleotide sequence ID" value="XM_025487418.1"/>
</dbReference>
<name>A0A2V1B0E9_9ASCO</name>
<reference evidence="7 8" key="1">
    <citation type="submission" date="2017-12" db="EMBL/GenBank/DDBJ databases">
        <title>Genome Sequence of a Multidrug-Resistant Candida haemulonii Isolate from a Patient with Chronic Leg Ulcers in Israel.</title>
        <authorList>
            <person name="Chow N.A."/>
            <person name="Gade L."/>
            <person name="Batra D."/>
            <person name="Rowe L.A."/>
            <person name="Ben-Ami R."/>
            <person name="Loparev V.N."/>
            <person name="Litvintseva A.P."/>
        </authorList>
    </citation>
    <scope>NUCLEOTIDE SEQUENCE [LARGE SCALE GENOMIC DNA]</scope>
    <source>
        <strain evidence="7 8">B11899</strain>
    </source>
</reference>
<evidence type="ECO:0000313" key="8">
    <source>
        <dbReference type="Proteomes" id="UP000244309"/>
    </source>
</evidence>
<evidence type="ECO:0000256" key="4">
    <source>
        <dbReference type="ARBA" id="ARBA00023242"/>
    </source>
</evidence>
<dbReference type="InterPro" id="IPR044640">
    <property type="entry name" value="RU2A"/>
</dbReference>
<sequence>MKLTPQLISQAPVYVNPEKRLTLNLRDQQALFIENLDTTNNTYNVIDLTNNDIIELSGIPENLDKLETLLLANNNISRVKEVHNEHVRSLSLVNNNVTSLSQLEPLRHWKLEHLVLLGNKVVQEHNYRLFVVWLVPTLKVLDGEKVKASERAEAVELFGESYEKATPVLDAILSSGAKKPVETKSKQERLAENTVKKLSDEEKADLLRQLEEAESIEEVERISAVLKG</sequence>
<dbReference type="SUPFAM" id="SSF52058">
    <property type="entry name" value="L domain-like"/>
    <property type="match status" value="1"/>
</dbReference>
<evidence type="ECO:0000256" key="2">
    <source>
        <dbReference type="ARBA" id="ARBA00022614"/>
    </source>
</evidence>
<dbReference type="GO" id="GO:0071014">
    <property type="term" value="C:post-mRNA release spliceosomal complex"/>
    <property type="evidence" value="ECO:0007669"/>
    <property type="project" value="EnsemblFungi"/>
</dbReference>
<evidence type="ECO:0000313" key="7">
    <source>
        <dbReference type="EMBL" id="PVH23494.1"/>
    </source>
</evidence>
<dbReference type="Pfam" id="PF14580">
    <property type="entry name" value="LRR_9"/>
    <property type="match status" value="1"/>
</dbReference>
<dbReference type="InterPro" id="IPR032675">
    <property type="entry name" value="LRR_dom_sf"/>
</dbReference>
<comment type="similarity">
    <text evidence="5">Belongs to the U2 small nuclear ribonucleoprotein A family.</text>
</comment>
<comment type="subcellular location">
    <subcellularLocation>
        <location evidence="1">Nucleus</location>
    </subcellularLocation>
</comment>
<proteinExistence type="inferred from homology"/>
<dbReference type="AlphaFoldDB" id="A0A2V1B0E9"/>
<dbReference type="STRING" id="45357.A0A2V1B0E9"/>
<evidence type="ECO:0000256" key="5">
    <source>
        <dbReference type="ARBA" id="ARBA00024196"/>
    </source>
</evidence>